<dbReference type="AlphaFoldDB" id="A0AAD2E4U0"/>
<keyword evidence="2" id="KW-0808">Transferase</keyword>
<dbReference type="EMBL" id="OU503050">
    <property type="protein sequence ID" value="CAI9777309.1"/>
    <property type="molecule type" value="Genomic_DNA"/>
</dbReference>
<proteinExistence type="inferred from homology"/>
<reference evidence="3" key="1">
    <citation type="submission" date="2023-05" db="EMBL/GenBank/DDBJ databases">
        <authorList>
            <person name="Huff M."/>
        </authorList>
    </citation>
    <scope>NUCLEOTIDE SEQUENCE</scope>
</reference>
<evidence type="ECO:0000256" key="1">
    <source>
        <dbReference type="ARBA" id="ARBA00009861"/>
    </source>
</evidence>
<dbReference type="Pfam" id="PF02458">
    <property type="entry name" value="Transferase"/>
    <property type="match status" value="1"/>
</dbReference>
<dbReference type="InterPro" id="IPR050317">
    <property type="entry name" value="Plant_Fungal_Acyltransferase"/>
</dbReference>
<accession>A0AAD2E4U0</accession>
<keyword evidence="4" id="KW-1185">Reference proteome</keyword>
<dbReference type="GO" id="GO:0016747">
    <property type="term" value="F:acyltransferase activity, transferring groups other than amino-acyl groups"/>
    <property type="evidence" value="ECO:0007669"/>
    <property type="project" value="TreeGrafter"/>
</dbReference>
<name>A0AAD2E4U0_9LAMI</name>
<gene>
    <name evidence="3" type="ORF">FPE_LOCUS24739</name>
</gene>
<dbReference type="Proteomes" id="UP000834106">
    <property type="component" value="Chromosome 15"/>
</dbReference>
<organism evidence="3 4">
    <name type="scientific">Fraxinus pennsylvanica</name>
    <dbReference type="NCBI Taxonomy" id="56036"/>
    <lineage>
        <taxon>Eukaryota</taxon>
        <taxon>Viridiplantae</taxon>
        <taxon>Streptophyta</taxon>
        <taxon>Embryophyta</taxon>
        <taxon>Tracheophyta</taxon>
        <taxon>Spermatophyta</taxon>
        <taxon>Magnoliopsida</taxon>
        <taxon>eudicotyledons</taxon>
        <taxon>Gunneridae</taxon>
        <taxon>Pentapetalae</taxon>
        <taxon>asterids</taxon>
        <taxon>lamiids</taxon>
        <taxon>Lamiales</taxon>
        <taxon>Oleaceae</taxon>
        <taxon>Oleeae</taxon>
        <taxon>Fraxinus</taxon>
    </lineage>
</organism>
<evidence type="ECO:0000313" key="4">
    <source>
        <dbReference type="Proteomes" id="UP000834106"/>
    </source>
</evidence>
<sequence length="276" mass="30891">MTAASFAGRGRPHQNLRHSHQHNRAQLYCCSTTWSQTSEVRLRPYETQVRPCPTGLYFLCNLDQNVAVTTRTVYGFKSEEGSNENGVEIIKDSLSRVLVHFYPLAGRLAISSDKKLAVDCTARGAVFVAAEADCKLEDLGDITKPHNGMLCQLVYDNPGAENILEIPPMVAQLENLRKKALEDGNLHKCSKFEAITAFVWKSRDLVKNHLSFAVKLVSDVVQMVPDCYMRSAVDYFEVTRARPSMSGTLLVTTWSKLSFHSCWLGRTCCVRVSRLA</sequence>
<comment type="similarity">
    <text evidence="1">Belongs to the plant acyltransferase family.</text>
</comment>
<dbReference type="Gene3D" id="3.30.559.10">
    <property type="entry name" value="Chloramphenicol acetyltransferase-like domain"/>
    <property type="match status" value="1"/>
</dbReference>
<dbReference type="PANTHER" id="PTHR31642:SF310">
    <property type="entry name" value="FATTY ALCOHOL:CAFFEOYL-COA ACYLTRANSFERASE"/>
    <property type="match status" value="1"/>
</dbReference>
<evidence type="ECO:0000313" key="3">
    <source>
        <dbReference type="EMBL" id="CAI9777309.1"/>
    </source>
</evidence>
<protein>
    <submittedName>
        <fullName evidence="3">Uncharacterized protein</fullName>
    </submittedName>
</protein>
<dbReference type="InterPro" id="IPR023213">
    <property type="entry name" value="CAT-like_dom_sf"/>
</dbReference>
<dbReference type="PANTHER" id="PTHR31642">
    <property type="entry name" value="TRICHOTHECENE 3-O-ACETYLTRANSFERASE"/>
    <property type="match status" value="1"/>
</dbReference>
<evidence type="ECO:0000256" key="2">
    <source>
        <dbReference type="ARBA" id="ARBA00022679"/>
    </source>
</evidence>